<dbReference type="InterPro" id="IPR016891">
    <property type="entry name" value="DUF2321"/>
</dbReference>
<evidence type="ECO:0000313" key="20">
    <source>
        <dbReference type="Proteomes" id="UP000485085"/>
    </source>
</evidence>
<dbReference type="EMBL" id="MPYG04000255">
    <property type="protein sequence ID" value="ROG84323.1"/>
    <property type="molecule type" value="Genomic_DNA"/>
</dbReference>
<evidence type="ECO:0000313" key="1">
    <source>
        <dbReference type="EMBL" id="MUA41238.1"/>
    </source>
</evidence>
<dbReference type="EMBL" id="UJHH01000010">
    <property type="protein sequence ID" value="SWF72502.1"/>
    <property type="molecule type" value="Genomic_DNA"/>
</dbReference>
<evidence type="ECO:0000313" key="19">
    <source>
        <dbReference type="Proteomes" id="UP000439817"/>
    </source>
</evidence>
<sequence>MGHYDIQQVCLNGHQVTANYSSSPEFRRDFCATCGEKTITRCPSCNHHIPGEYQVSGAFYVGTTDTPEYCEHCGAAFPWTEKKSKLISSSLKASSVSNDYFGLVKKICSRFHLVANQLKTRHSNRESLVISDEYDVQDLLHALLHIYFDDIRPEEWTPNYAGGSSRVDFLLKNEGIIIEVKKTRATLKAKDIGSELLIDSQRYRSHPDCKKLLCFVYDPDGWIANPRGLENDLNKSEDDFEIVTLIVPKGY</sequence>
<reference evidence="7 17" key="6">
    <citation type="submission" date="2018-10" db="EMBL/GenBank/DDBJ databases">
        <authorList>
            <person name="Vanduin D."/>
            <person name="Fouts D."/>
            <person name="Wright M."/>
            <person name="Sutton G."/>
            <person name="Nguyen K."/>
            <person name="Kreiswirth B."/>
            <person name="Chen L."/>
            <person name="Rojas L."/>
            <person name="Hujer A."/>
            <person name="Hujer K."/>
            <person name="Bonomo R."/>
            <person name="Adams M."/>
        </authorList>
    </citation>
    <scope>NUCLEOTIDE SEQUENCE [LARGE SCALE GENOMIC DNA]</scope>
    <source>
        <strain evidence="7 17">CRK0165</strain>
    </source>
</reference>
<reference evidence="5" key="2">
    <citation type="submission" date="2018-07" db="EMBL/GenBank/DDBJ databases">
        <authorList>
            <person name="Martins R.C."/>
            <person name="Perdigao-Neto L.V."/>
            <person name="Costa S.F."/>
            <person name="Levin A.S.S."/>
        </authorList>
    </citation>
    <scope>NUCLEOTIDE SEQUENCE</scope>
    <source>
        <strain evidence="5">BC_5001</strain>
    </source>
</reference>
<dbReference type="Proteomes" id="UP000259364">
    <property type="component" value="Unassembled WGS sequence"/>
</dbReference>
<evidence type="ECO:0000313" key="12">
    <source>
        <dbReference type="EMBL" id="TYL72214.1"/>
    </source>
</evidence>
<dbReference type="Pfam" id="PF18742">
    <property type="entry name" value="DpnII-MboI"/>
    <property type="match status" value="1"/>
</dbReference>
<evidence type="ECO:0000313" key="14">
    <source>
        <dbReference type="Proteomes" id="UP000258905"/>
    </source>
</evidence>
<dbReference type="AlphaFoldDB" id="A0A2U0MJV1"/>
<dbReference type="EMBL" id="VSSY01000046">
    <property type="protein sequence ID" value="TYL72214.1"/>
    <property type="molecule type" value="Genomic_DNA"/>
</dbReference>
<dbReference type="Pfam" id="PF10083">
    <property type="entry name" value="DUF2321"/>
    <property type="match status" value="1"/>
</dbReference>
<reference evidence="3 21" key="11">
    <citation type="submission" date="2020-12" db="EMBL/GenBank/DDBJ databases">
        <title>The complete genome of Klebsiella pneumoniae strain 090374.</title>
        <authorList>
            <person name="Wei L."/>
            <person name="Wen H."/>
            <person name="Liu L."/>
            <person name="Feng Y."/>
            <person name="Zong Z."/>
        </authorList>
    </citation>
    <scope>NUCLEOTIDE SEQUENCE [LARGE SCALE GENOMIC DNA]</scope>
    <source>
        <strain evidence="3 21">WCHKP090374</strain>
    </source>
</reference>
<evidence type="ECO:0000313" key="16">
    <source>
        <dbReference type="Proteomes" id="UP000275975"/>
    </source>
</evidence>
<evidence type="ECO:0000313" key="2">
    <source>
        <dbReference type="EMBL" id="QOU52548.1"/>
    </source>
</evidence>
<dbReference type="EMBL" id="RDAM01000001">
    <property type="protein sequence ID" value="RRF06505.1"/>
    <property type="molecule type" value="Genomic_DNA"/>
</dbReference>
<dbReference type="EMBL" id="QRCF01000019">
    <property type="protein sequence ID" value="RDT89354.1"/>
    <property type="molecule type" value="Genomic_DNA"/>
</dbReference>
<dbReference type="Proteomes" id="UP000253559">
    <property type="component" value="Unassembled WGS sequence"/>
</dbReference>
<dbReference type="EMBL" id="UKAW01000002">
    <property type="protein sequence ID" value="SXG10748.1"/>
    <property type="molecule type" value="Genomic_DNA"/>
</dbReference>
<name>A0A2U0MJV1_KLEPN</name>
<evidence type="ECO:0000313" key="9">
    <source>
        <dbReference type="EMBL" id="SVN62095.1"/>
    </source>
</evidence>
<dbReference type="Proteomes" id="UP000532829">
    <property type="component" value="Chromosome"/>
</dbReference>
<protein>
    <submittedName>
        <fullName evidence="1">DUF2321 domain-containing protein</fullName>
    </submittedName>
    <submittedName>
        <fullName evidence="11">Uncharacterized protein conserved in bacteria</fullName>
    </submittedName>
</protein>
<reference evidence="5" key="3">
    <citation type="submission" date="2018-08" db="EMBL/GenBank/DDBJ databases">
        <title>Klebsiella pneumoniae genome sequencing and assembly.</title>
        <authorList>
            <person name="Martins R.C.R."/>
            <person name="Perdigao-Neto L.V."/>
            <person name="Costa S.F."/>
            <person name="Levin A.S.S."/>
        </authorList>
    </citation>
    <scope>NUCLEOTIDE SEQUENCE</scope>
    <source>
        <strain evidence="5">BC_5001</strain>
    </source>
</reference>
<evidence type="ECO:0000313" key="22">
    <source>
        <dbReference type="Proteomes" id="UP000595568"/>
    </source>
</evidence>
<evidence type="ECO:0000313" key="6">
    <source>
        <dbReference type="EMBL" id="RDT89354.1"/>
    </source>
</evidence>
<gene>
    <name evidence="7" type="ORF">BL124_00032830</name>
    <name evidence="5" type="ORF">DM078_01700</name>
    <name evidence="6" type="ORF">DW286_17320</name>
    <name evidence="8" type="ORF">EAO17_09910</name>
    <name evidence="12" type="ORF">FXN67_26975</name>
    <name evidence="2" type="ORF">GJJ08_003740</name>
    <name evidence="1" type="ORF">GNF00_15365</name>
    <name evidence="3" type="ORF">H3G96_023960</name>
    <name evidence="4" type="ORF">JMZ77_03750</name>
    <name evidence="11" type="ORF">SAMEA3499874_00713</name>
    <name evidence="9" type="ORF">SAMEA3649591_00162</name>
    <name evidence="10" type="ORF">SAMEA3720909_02646</name>
</gene>
<dbReference type="Proteomes" id="UP000275975">
    <property type="component" value="Unassembled WGS sequence"/>
</dbReference>
<reference evidence="8 16" key="7">
    <citation type="journal article" date="2019" name="Antimicrob. Agents Chemother.">
        <title>Applying Rapid Whole Genome Sequencing to Predict Phenotypic Antimicrobial Susceptibility Testing Results Among Carbapenem-Resistant Klebsiella pneumoniae Clinical Isolates.</title>
        <authorList>
            <person name="Tamma P.D."/>
            <person name="Fan Y."/>
            <person name="Bergman Y."/>
            <person name="Pertea G."/>
            <person name="Kazmi A."/>
            <person name="Lewis S."/>
            <person name="Carroll K.C."/>
            <person name="Schatz M.C."/>
            <person name="Timp W."/>
            <person name="Simner P.J."/>
        </authorList>
    </citation>
    <scope>NUCLEOTIDE SEQUENCE [LARGE SCALE GENOMIC DNA]</scope>
    <source>
        <strain evidence="8 16">KLPN_104</strain>
    </source>
</reference>
<dbReference type="EMBL" id="WNPO01000027">
    <property type="protein sequence ID" value="MUA41238.1"/>
    <property type="molecule type" value="Genomic_DNA"/>
</dbReference>
<evidence type="ECO:0000313" key="13">
    <source>
        <dbReference type="Proteomes" id="UP000257587"/>
    </source>
</evidence>
<reference evidence="13 14" key="4">
    <citation type="submission" date="2018-08" db="EMBL/GenBank/DDBJ databases">
        <authorList>
            <consortium name="Pathogen Informatics"/>
        </authorList>
    </citation>
    <scope>NUCLEOTIDE SEQUENCE [LARGE SCALE GENOMIC DNA]</scope>
    <source>
        <strain evidence="11 13">EuSCAPE_AT002</strain>
        <strain evidence="9 14">EuSCAPE_GR003</strain>
        <strain evidence="10 15">EuSCAPE_UK014</strain>
    </source>
</reference>
<reference evidence="1 20" key="9">
    <citation type="submission" date="2019-11" db="EMBL/GenBank/DDBJ databases">
        <title>Emergence of a novel subclone of carbapenem-resistant Klebsiella pneumoniae ST11 with enhanced virulence and transmissibility: a molecular epidemiological, clinical, genomic study.</title>
        <authorList>
            <person name="Zhou K."/>
        </authorList>
    </citation>
    <scope>NUCLEOTIDE SEQUENCE [LARGE SCALE GENOMIC DNA]</scope>
    <source>
        <strain evidence="1 20">KP_38044</strain>
    </source>
</reference>
<reference evidence="6" key="1">
    <citation type="submission" date="2018-07" db="EMBL/GenBank/DDBJ databases">
        <title>Draft genome sequence of Klebsiella pneumoniae K293.</title>
        <authorList>
            <person name="He F."/>
        </authorList>
    </citation>
    <scope>NUCLEOTIDE SEQUENCE</scope>
    <source>
        <strain evidence="6">K293</strain>
    </source>
</reference>
<evidence type="ECO:0000313" key="3">
    <source>
        <dbReference type="EMBL" id="QQL33136.1"/>
    </source>
</evidence>
<evidence type="ECO:0000313" key="18">
    <source>
        <dbReference type="Proteomes" id="UP000322977"/>
    </source>
</evidence>
<dbReference type="EMBL" id="CP063008">
    <property type="protein sequence ID" value="QOU52548.1"/>
    <property type="molecule type" value="Genomic_DNA"/>
</dbReference>
<dbReference type="Proteomes" id="UP000485085">
    <property type="component" value="Unassembled WGS sequence"/>
</dbReference>
<dbReference type="Proteomes" id="UP000257587">
    <property type="component" value="Unassembled WGS sequence"/>
</dbReference>
<evidence type="ECO:0000313" key="5">
    <source>
        <dbReference type="EMBL" id="RBZ26126.1"/>
    </source>
</evidence>
<dbReference type="EMBL" id="QOHW01000001">
    <property type="protein sequence ID" value="RBZ26126.1"/>
    <property type="molecule type" value="Genomic_DNA"/>
</dbReference>
<evidence type="ECO:0000313" key="4">
    <source>
        <dbReference type="EMBL" id="QQZ72333.1"/>
    </source>
</evidence>
<reference evidence="12 18" key="8">
    <citation type="submission" date="2019-08" db="EMBL/GenBank/DDBJ databases">
        <title>Phenotypic and genetic characterization of extended-spectrum b-lactamase-producing hypermucoviscous Klebsiella pneumoniae from Chile.</title>
        <authorList>
            <person name="Morales-Leon F."/>
            <person name="Caro C."/>
            <person name="Opazo-Capurro A."/>
            <person name="Lincopan N."/>
            <person name="Dominguez-Yevenes M."/>
            <person name="Lima C."/>
            <person name="Bello-Toledo H."/>
            <person name="Gonzalez-Rocha G."/>
        </authorList>
    </citation>
    <scope>NUCLEOTIDE SEQUENCE [LARGE SCALE GENOMIC DNA]</scope>
    <source>
        <strain evidence="12 18">UCO-494</strain>
    </source>
</reference>
<evidence type="ECO:0000313" key="11">
    <source>
        <dbReference type="EMBL" id="SXG10748.1"/>
    </source>
</evidence>
<reference evidence="8" key="5">
    <citation type="submission" date="2018-10" db="EMBL/GenBank/DDBJ databases">
        <authorList>
            <person name="Fan Y."/>
            <person name="Timp W."/>
            <person name="Bergman Y."/>
            <person name="Tamma P."/>
            <person name="Simner P."/>
        </authorList>
    </citation>
    <scope>NUCLEOTIDE SEQUENCE</scope>
    <source>
        <strain evidence="8">KLPN_104</strain>
    </source>
</reference>
<evidence type="ECO:0000313" key="17">
    <source>
        <dbReference type="Proteomes" id="UP000283322"/>
    </source>
</evidence>
<evidence type="ECO:0000313" key="7">
    <source>
        <dbReference type="EMBL" id="ROG84323.1"/>
    </source>
</evidence>
<organism evidence="11 13">
    <name type="scientific">Klebsiella pneumoniae</name>
    <dbReference type="NCBI Taxonomy" id="573"/>
    <lineage>
        <taxon>Bacteria</taxon>
        <taxon>Pseudomonadati</taxon>
        <taxon>Pseudomonadota</taxon>
        <taxon>Gammaproteobacteria</taxon>
        <taxon>Enterobacterales</taxon>
        <taxon>Enterobacteriaceae</taxon>
        <taxon>Klebsiella/Raoultella group</taxon>
        <taxon>Klebsiella</taxon>
        <taxon>Klebsiella pneumoniae complex</taxon>
    </lineage>
</organism>
<evidence type="ECO:0000313" key="10">
    <source>
        <dbReference type="EMBL" id="SWF72502.1"/>
    </source>
</evidence>
<evidence type="ECO:0000313" key="15">
    <source>
        <dbReference type="Proteomes" id="UP000259364"/>
    </source>
</evidence>
<evidence type="ECO:0000313" key="21">
    <source>
        <dbReference type="Proteomes" id="UP000532829"/>
    </source>
</evidence>
<dbReference type="Proteomes" id="UP000595568">
    <property type="component" value="Chromosome"/>
</dbReference>
<dbReference type="Proteomes" id="UP000283322">
    <property type="component" value="Unassembled WGS sequence"/>
</dbReference>
<dbReference type="EMBL" id="CP066534">
    <property type="protein sequence ID" value="QQL33136.1"/>
    <property type="molecule type" value="Genomic_DNA"/>
</dbReference>
<dbReference type="Proteomes" id="UP000439817">
    <property type="component" value="Chromosome"/>
</dbReference>
<reference evidence="2 19" key="10">
    <citation type="journal article" date="2020" name="Antibiotics">
        <title>Molecular Typing, Characterization of Antimicrobial Resistance, Virulence Profiling and Analysis of Whole-Genome Sequence of Clinical Klebsiella pneumoniae Isolates.</title>
        <authorList>
            <person name="Shelenkov A."/>
            <person name="Mikhaylova Y."/>
            <person name="Yanushevich Y."/>
            <person name="Samoilov A."/>
            <person name="Petrova L."/>
            <person name="Fomina V."/>
            <person name="Gusarov V."/>
            <person name="Zamyatin M."/>
            <person name="Shagin D."/>
            <person name="Akimkin V."/>
        </authorList>
    </citation>
    <scope>NUCLEOTIDE SEQUENCE [LARGE SCALE GENOMIC DNA]</scope>
    <source>
        <strain evidence="2 19">CriePir120</strain>
    </source>
</reference>
<dbReference type="EMBL" id="UIUC01000001">
    <property type="protein sequence ID" value="SVN62095.1"/>
    <property type="molecule type" value="Genomic_DNA"/>
</dbReference>
<reference evidence="4 22" key="12">
    <citation type="submission" date="2021-01" db="EMBL/GenBank/DDBJ databases">
        <title>Genome sequencing of apramycin resistant K. pneumoniae.</title>
        <authorList>
            <person name="Chen L."/>
            <person name="Kreiswirth B."/>
        </authorList>
    </citation>
    <scope>NUCLEOTIDE SEQUENCE [LARGE SCALE GENOMIC DNA]</scope>
    <source>
        <strain evidence="4 22">59493</strain>
    </source>
</reference>
<dbReference type="EMBL" id="CP068602">
    <property type="protein sequence ID" value="QQZ72333.1"/>
    <property type="molecule type" value="Genomic_DNA"/>
</dbReference>
<accession>A0A2U0MJV1</accession>
<dbReference type="Proteomes" id="UP000322977">
    <property type="component" value="Unassembled WGS sequence"/>
</dbReference>
<dbReference type="Proteomes" id="UP000258905">
    <property type="component" value="Unassembled WGS sequence"/>
</dbReference>
<accession>A0A0J2FPN6</accession>
<evidence type="ECO:0000313" key="8">
    <source>
        <dbReference type="EMBL" id="RRF06505.1"/>
    </source>
</evidence>
<dbReference type="Proteomes" id="UP000254657">
    <property type="component" value="Unassembled WGS sequence"/>
</dbReference>
<proteinExistence type="predicted"/>